<proteinExistence type="predicted"/>
<sequence length="382" mass="43267">MPMTQVLGLRGLLAISSNDAACGKAIKKKLIESEICGVVDLLGQKLMAAEPCEGSRMVWLEEIDPLRNTGWSVLKTNVKIEGGKDGDYLYVPDLYKSWVVFKYGEEFIYLRKTEPRIFSIKELEEKKIPTPDKPSFPLLSSQLEIESDTVQCKGSSFPGGKYWFCEDELILIDGSSKETFLGLPIRVKVKKEVRNPRIHWLQPYAIVSGRLIGESMSNFFSLEMPSSSLSIVSIGRIRLEDHKDYVVFETSSPSYMIYSKVPDFTILRRLRTLIEGAIAIDENELPDIEVKPPILIVRSYELVNHGSIWQAKIEVTNPLPTIHMMRFTVYPPHYIWEYSLKGEAIEENADTNSIEVPLPGISSLKINITIRKRAKSFTLSEG</sequence>
<protein>
    <recommendedName>
        <fullName evidence="2">DUF432 domain-containing protein</fullName>
    </recommendedName>
</protein>
<name>A0A7J3SJX5_9CREN</name>
<reference evidence="1" key="1">
    <citation type="journal article" date="2020" name="mSystems">
        <title>Genome- and Community-Level Interaction Insights into Carbon Utilization and Element Cycling Functions of Hydrothermarchaeota in Hydrothermal Sediment.</title>
        <authorList>
            <person name="Zhou Z."/>
            <person name="Liu Y."/>
            <person name="Xu W."/>
            <person name="Pan J."/>
            <person name="Luo Z.H."/>
            <person name="Li M."/>
        </authorList>
    </citation>
    <scope>NUCLEOTIDE SEQUENCE [LARGE SCALE GENOMIC DNA]</scope>
    <source>
        <strain evidence="1">SpSt-885</strain>
    </source>
</reference>
<evidence type="ECO:0000313" key="1">
    <source>
        <dbReference type="EMBL" id="HGZ59817.1"/>
    </source>
</evidence>
<evidence type="ECO:0008006" key="2">
    <source>
        <dbReference type="Google" id="ProtNLM"/>
    </source>
</evidence>
<organism evidence="1">
    <name type="scientific">Fervidicoccus fontis</name>
    <dbReference type="NCBI Taxonomy" id="683846"/>
    <lineage>
        <taxon>Archaea</taxon>
        <taxon>Thermoproteota</taxon>
        <taxon>Thermoprotei</taxon>
        <taxon>Fervidicoccales</taxon>
        <taxon>Fervidicoccaceae</taxon>
        <taxon>Fervidicoccus</taxon>
    </lineage>
</organism>
<dbReference type="AlphaFoldDB" id="A0A7J3SJX5"/>
<dbReference type="EMBL" id="DTLS01000034">
    <property type="protein sequence ID" value="HGZ59817.1"/>
    <property type="molecule type" value="Genomic_DNA"/>
</dbReference>
<comment type="caution">
    <text evidence="1">The sequence shown here is derived from an EMBL/GenBank/DDBJ whole genome shotgun (WGS) entry which is preliminary data.</text>
</comment>
<gene>
    <name evidence="1" type="ORF">ENW83_01235</name>
</gene>
<accession>A0A7J3SJX5</accession>